<reference evidence="4 5" key="1">
    <citation type="journal article" date="2013" name="PLoS ONE">
        <title>Bacterial endosymbiosis in a chordate host: long-term co-evolution and conservation of secondary metabolism.</title>
        <authorList>
            <person name="Kwan J.C."/>
            <person name="Schmidt E.W."/>
        </authorList>
    </citation>
    <scope>NUCLEOTIDE SEQUENCE [LARGE SCALE GENOMIC DNA]</scope>
    <source>
        <strain evidence="5">L6</strain>
    </source>
</reference>
<dbReference type="PANTHER" id="PTHR11851:SF49">
    <property type="entry name" value="MITOCHONDRIAL-PROCESSING PEPTIDASE SUBUNIT ALPHA"/>
    <property type="match status" value="1"/>
</dbReference>
<name>W2UZE6_9RICK</name>
<keyword evidence="2" id="KW-0645">Protease</keyword>
<dbReference type="InterPro" id="IPR011249">
    <property type="entry name" value="Metalloenz_LuxS/M16"/>
</dbReference>
<dbReference type="AlphaFoldDB" id="W2UZE6"/>
<feature type="domain" description="Peptidase M16 C-terminal" evidence="3">
    <location>
        <begin position="187"/>
        <end position="363"/>
    </location>
</feature>
<evidence type="ECO:0000313" key="5">
    <source>
        <dbReference type="Proteomes" id="UP000018951"/>
    </source>
</evidence>
<dbReference type="SUPFAM" id="SSF63411">
    <property type="entry name" value="LuxS/MPP-like metallohydrolase"/>
    <property type="match status" value="2"/>
</dbReference>
<dbReference type="GO" id="GO:0008237">
    <property type="term" value="F:metallopeptidase activity"/>
    <property type="evidence" value="ECO:0007669"/>
    <property type="project" value="UniProtKB-KW"/>
</dbReference>
<dbReference type="InterPro" id="IPR007863">
    <property type="entry name" value="Peptidase_M16_C"/>
</dbReference>
<evidence type="ECO:0000313" key="4">
    <source>
        <dbReference type="EMBL" id="ETO91210.1"/>
    </source>
</evidence>
<evidence type="ECO:0000256" key="2">
    <source>
        <dbReference type="ARBA" id="ARBA00023049"/>
    </source>
</evidence>
<keyword evidence="2" id="KW-0378">Hydrolase</keyword>
<dbReference type="STRING" id="1401685.P857_700"/>
<gene>
    <name evidence="4" type="ORF">P857_700</name>
</gene>
<dbReference type="Proteomes" id="UP000018951">
    <property type="component" value="Unassembled WGS sequence"/>
</dbReference>
<keyword evidence="5" id="KW-1185">Reference proteome</keyword>
<evidence type="ECO:0000256" key="1">
    <source>
        <dbReference type="ARBA" id="ARBA00007261"/>
    </source>
</evidence>
<dbReference type="InterPro" id="IPR050361">
    <property type="entry name" value="MPP/UQCRC_Complex"/>
</dbReference>
<keyword evidence="2" id="KW-0482">Metalloprotease</keyword>
<dbReference type="GO" id="GO:0046872">
    <property type="term" value="F:metal ion binding"/>
    <property type="evidence" value="ECO:0007669"/>
    <property type="project" value="InterPro"/>
</dbReference>
<organism evidence="4 5">
    <name type="scientific">Candidatus Xenolissoclinum pacificiensis L6</name>
    <dbReference type="NCBI Taxonomy" id="1401685"/>
    <lineage>
        <taxon>Bacteria</taxon>
        <taxon>Pseudomonadati</taxon>
        <taxon>Pseudomonadota</taxon>
        <taxon>Alphaproteobacteria</taxon>
        <taxon>Rickettsiales</taxon>
        <taxon>Anaplasmataceae</taxon>
        <taxon>Candidatus Xenolissoclinum</taxon>
    </lineage>
</organism>
<dbReference type="Pfam" id="PF05193">
    <property type="entry name" value="Peptidase_M16_C"/>
    <property type="match status" value="1"/>
</dbReference>
<dbReference type="PANTHER" id="PTHR11851">
    <property type="entry name" value="METALLOPROTEASE"/>
    <property type="match status" value="1"/>
</dbReference>
<comment type="similarity">
    <text evidence="1">Belongs to the peptidase M16 family.</text>
</comment>
<proteinExistence type="inferred from homology"/>
<evidence type="ECO:0000259" key="3">
    <source>
        <dbReference type="Pfam" id="PF05193"/>
    </source>
</evidence>
<comment type="caution">
    <text evidence="4">The sequence shown here is derived from an EMBL/GenBank/DDBJ whole genome shotgun (WGS) entry which is preliminary data.</text>
</comment>
<dbReference type="EMBL" id="AXCJ01000008">
    <property type="protein sequence ID" value="ETO91210.1"/>
    <property type="molecule type" value="Genomic_DNA"/>
</dbReference>
<sequence>MCLLPFVLCSAESEKIFFNKFPIDYISKDIEMLTLENGLRVFSIHTDTHHESTVHIVVYAFPRNVVRHNPIIAEILYSILSCRTRKYDNISSTFNKFSVLYGSHLSAKANVFYALSPSDNLHHVMSIESDRMMKIQLSEEEVKNEKKRYKDHVYHNLSRDQVLTNNMLDGYLFQGHERVKRDVDDIGIEDFIYFHQNYYTPENARIIVISSMEHQEVFDMARDYYASIPNYVQDVISEEKTDDIVYNTKTVITLDAEYGLEKLKFLYPIPNLSSDTLLPCLVMYHALLNGDYGMIYRSLGLQKHLVHSVESSLESILDDEYVMITLTLEHGVDLEHVLLEYKRVIEQLISNGFDAQDITRALSMMRLSFFEDNTGLTNKAILYTHLVNIGLKEFTDYSKIRNIIYNLTVDDINTVFYQIFSPGPLVQGVLRIP</sequence>
<protein>
    <submittedName>
        <fullName evidence="4">Insulinase family protein</fullName>
    </submittedName>
</protein>
<accession>W2UZE6</accession>
<dbReference type="Gene3D" id="3.30.830.10">
    <property type="entry name" value="Metalloenzyme, LuxS/M16 peptidase-like"/>
    <property type="match status" value="2"/>
</dbReference>